<organism evidence="1">
    <name type="scientific">Anguilla anguilla</name>
    <name type="common">European freshwater eel</name>
    <name type="synonym">Muraena anguilla</name>
    <dbReference type="NCBI Taxonomy" id="7936"/>
    <lineage>
        <taxon>Eukaryota</taxon>
        <taxon>Metazoa</taxon>
        <taxon>Chordata</taxon>
        <taxon>Craniata</taxon>
        <taxon>Vertebrata</taxon>
        <taxon>Euteleostomi</taxon>
        <taxon>Actinopterygii</taxon>
        <taxon>Neopterygii</taxon>
        <taxon>Teleostei</taxon>
        <taxon>Anguilliformes</taxon>
        <taxon>Anguillidae</taxon>
        <taxon>Anguilla</taxon>
    </lineage>
</organism>
<dbReference type="EMBL" id="GBXM01035178">
    <property type="protein sequence ID" value="JAH73399.1"/>
    <property type="molecule type" value="Transcribed_RNA"/>
</dbReference>
<proteinExistence type="predicted"/>
<evidence type="ECO:0000313" key="1">
    <source>
        <dbReference type="EMBL" id="JAH73399.1"/>
    </source>
</evidence>
<accession>A0A0E9V5K9</accession>
<dbReference type="AlphaFoldDB" id="A0A0E9V5K9"/>
<reference evidence="1" key="1">
    <citation type="submission" date="2014-11" db="EMBL/GenBank/DDBJ databases">
        <authorList>
            <person name="Amaro Gonzalez C."/>
        </authorList>
    </citation>
    <scope>NUCLEOTIDE SEQUENCE</scope>
</reference>
<name>A0A0E9V5K9_ANGAN</name>
<sequence>MDGYKEHNTVIISKSNTVVANKARDKNS</sequence>
<protein>
    <submittedName>
        <fullName evidence="1">Uncharacterized protein</fullName>
    </submittedName>
</protein>
<reference evidence="1" key="2">
    <citation type="journal article" date="2015" name="Fish Shellfish Immunol.">
        <title>Early steps in the European eel (Anguilla anguilla)-Vibrio vulnificus interaction in the gills: Role of the RtxA13 toxin.</title>
        <authorList>
            <person name="Callol A."/>
            <person name="Pajuelo D."/>
            <person name="Ebbesson L."/>
            <person name="Teles M."/>
            <person name="MacKenzie S."/>
            <person name="Amaro C."/>
        </authorList>
    </citation>
    <scope>NUCLEOTIDE SEQUENCE</scope>
</reference>